<dbReference type="OrthoDB" id="9794403at2"/>
<dbReference type="EMBL" id="PSNW01000018">
    <property type="protein sequence ID" value="PPE71888.1"/>
    <property type="molecule type" value="Genomic_DNA"/>
</dbReference>
<dbReference type="RefSeq" id="WP_104232327.1">
    <property type="nucleotide sequence ID" value="NZ_PSNW01000018.1"/>
</dbReference>
<dbReference type="PANTHER" id="PTHR36966:SF1">
    <property type="entry name" value="REP-ASSOCIATED TYROSINE TRANSPOSASE"/>
    <property type="match status" value="1"/>
</dbReference>
<sequence length="176" mass="20270">MSRYRRAKVAGGTFFFTVTLAQRDSALLASQVENLRASYRSVSLRIPFKTIAICVLPDHLHAIWELPPDDADYSLRWSAIKSGFSRHLPISSNRSDSKQGKREKGIWQRRFWEHQIRDAEDLKRHVDYIHYNPVKHGLVAKVADWPHSSFHRYVRQGMLAPDWGGIDPGSAKKFGE</sequence>
<accession>A0A2S5TAM1</accession>
<dbReference type="InterPro" id="IPR036515">
    <property type="entry name" value="Transposase_17_sf"/>
</dbReference>
<dbReference type="AlphaFoldDB" id="A0A2S5TAM1"/>
<keyword evidence="3" id="KW-1185">Reference proteome</keyword>
<evidence type="ECO:0000313" key="2">
    <source>
        <dbReference type="EMBL" id="PPE71888.1"/>
    </source>
</evidence>
<protein>
    <submittedName>
        <fullName evidence="2">Transposase</fullName>
    </submittedName>
</protein>
<dbReference type="GO" id="GO:0043565">
    <property type="term" value="F:sequence-specific DNA binding"/>
    <property type="evidence" value="ECO:0007669"/>
    <property type="project" value="TreeGrafter"/>
</dbReference>
<dbReference type="SUPFAM" id="SSF143422">
    <property type="entry name" value="Transposase IS200-like"/>
    <property type="match status" value="1"/>
</dbReference>
<dbReference type="NCBIfam" id="NF047646">
    <property type="entry name" value="REP_Tyr_transpos"/>
    <property type="match status" value="1"/>
</dbReference>
<dbReference type="SMART" id="SM01321">
    <property type="entry name" value="Y1_Tnp"/>
    <property type="match status" value="1"/>
</dbReference>
<evidence type="ECO:0000259" key="1">
    <source>
        <dbReference type="SMART" id="SM01321"/>
    </source>
</evidence>
<proteinExistence type="predicted"/>
<dbReference type="InterPro" id="IPR052715">
    <property type="entry name" value="RAYT_transposase"/>
</dbReference>
<dbReference type="Proteomes" id="UP000238220">
    <property type="component" value="Unassembled WGS sequence"/>
</dbReference>
<organism evidence="2 3">
    <name type="scientific">Solimonas fluminis</name>
    <dbReference type="NCBI Taxonomy" id="2086571"/>
    <lineage>
        <taxon>Bacteria</taxon>
        <taxon>Pseudomonadati</taxon>
        <taxon>Pseudomonadota</taxon>
        <taxon>Gammaproteobacteria</taxon>
        <taxon>Nevskiales</taxon>
        <taxon>Nevskiaceae</taxon>
        <taxon>Solimonas</taxon>
    </lineage>
</organism>
<name>A0A2S5TAM1_9GAMM</name>
<dbReference type="GO" id="GO:0006313">
    <property type="term" value="P:DNA transposition"/>
    <property type="evidence" value="ECO:0007669"/>
    <property type="project" value="InterPro"/>
</dbReference>
<feature type="domain" description="Transposase IS200-like" evidence="1">
    <location>
        <begin position="9"/>
        <end position="132"/>
    </location>
</feature>
<dbReference type="GO" id="GO:0004803">
    <property type="term" value="F:transposase activity"/>
    <property type="evidence" value="ECO:0007669"/>
    <property type="project" value="InterPro"/>
</dbReference>
<comment type="caution">
    <text evidence="2">The sequence shown here is derived from an EMBL/GenBank/DDBJ whole genome shotgun (WGS) entry which is preliminary data.</text>
</comment>
<dbReference type="Gene3D" id="3.30.70.1290">
    <property type="entry name" value="Transposase IS200-like"/>
    <property type="match status" value="1"/>
</dbReference>
<dbReference type="InterPro" id="IPR002686">
    <property type="entry name" value="Transposase_17"/>
</dbReference>
<reference evidence="2 3" key="1">
    <citation type="submission" date="2018-02" db="EMBL/GenBank/DDBJ databases">
        <title>Genome sequencing of Solimonas sp. HR-BB.</title>
        <authorList>
            <person name="Lee Y."/>
            <person name="Jeon C.O."/>
        </authorList>
    </citation>
    <scope>NUCLEOTIDE SEQUENCE [LARGE SCALE GENOMIC DNA]</scope>
    <source>
        <strain evidence="2 3">HR-BB</strain>
    </source>
</reference>
<dbReference type="PANTHER" id="PTHR36966">
    <property type="entry name" value="REP-ASSOCIATED TYROSINE TRANSPOSASE"/>
    <property type="match status" value="1"/>
</dbReference>
<gene>
    <name evidence="2" type="ORF">C3942_20970</name>
</gene>
<evidence type="ECO:0000313" key="3">
    <source>
        <dbReference type="Proteomes" id="UP000238220"/>
    </source>
</evidence>